<sequence>MDHFEQMPPEVVFRILRQFDRKEAFKLRPVCRQWNSLITSNSKVFPKIRCRTLDISKRSSISIDGRLVYTEPKSRKRKYRQNCSVAEPLRCPSPQFFEFLSQCLHNYRIDTLSFTELSFDDVFLSHFTQTLQDHPLETVEFAFIEMGGVHPTEFYNFVAGLRVQRLTLNWLRNVHHQLLNGDFFKNVLARINCLQIGHICYVNAENAFTIEEDVVEEVLRTANFEIDVTVDKDNVNLMYIFFKAIDSLPQEDLHFATVSFTGSEKDLKPVIRSKRCSSKVRLRRQCKTSFTGSKNVRYLLTQNKNY</sequence>
<dbReference type="Pfam" id="PF00646">
    <property type="entry name" value="F-box"/>
    <property type="match status" value="1"/>
</dbReference>
<dbReference type="Gene3D" id="1.20.1280.50">
    <property type="match status" value="1"/>
</dbReference>
<keyword evidence="3" id="KW-1185">Reference proteome</keyword>
<proteinExistence type="predicted"/>
<organism evidence="2 3">
    <name type="scientific">Steinernema hermaphroditum</name>
    <dbReference type="NCBI Taxonomy" id="289476"/>
    <lineage>
        <taxon>Eukaryota</taxon>
        <taxon>Metazoa</taxon>
        <taxon>Ecdysozoa</taxon>
        <taxon>Nematoda</taxon>
        <taxon>Chromadorea</taxon>
        <taxon>Rhabditida</taxon>
        <taxon>Tylenchina</taxon>
        <taxon>Panagrolaimomorpha</taxon>
        <taxon>Strongyloidoidea</taxon>
        <taxon>Steinernematidae</taxon>
        <taxon>Steinernema</taxon>
    </lineage>
</organism>
<dbReference type="EMBL" id="JAUCMV010000003">
    <property type="protein sequence ID" value="KAK0409607.1"/>
    <property type="molecule type" value="Genomic_DNA"/>
</dbReference>
<name>A0AA39LU06_9BILA</name>
<dbReference type="AlphaFoldDB" id="A0AA39LU06"/>
<gene>
    <name evidence="2" type="ORF">QR680_004649</name>
</gene>
<evidence type="ECO:0000313" key="3">
    <source>
        <dbReference type="Proteomes" id="UP001175271"/>
    </source>
</evidence>
<feature type="domain" description="F-box" evidence="1">
    <location>
        <begin position="1"/>
        <end position="48"/>
    </location>
</feature>
<reference evidence="2" key="1">
    <citation type="submission" date="2023-06" db="EMBL/GenBank/DDBJ databases">
        <title>Genomic analysis of the entomopathogenic nematode Steinernema hermaphroditum.</title>
        <authorList>
            <person name="Schwarz E.M."/>
            <person name="Heppert J.K."/>
            <person name="Baniya A."/>
            <person name="Schwartz H.T."/>
            <person name="Tan C.-H."/>
            <person name="Antoshechkin I."/>
            <person name="Sternberg P.W."/>
            <person name="Goodrich-Blair H."/>
            <person name="Dillman A.R."/>
        </authorList>
    </citation>
    <scope>NUCLEOTIDE SEQUENCE</scope>
    <source>
        <strain evidence="2">PS9179</strain>
        <tissue evidence="2">Whole animal</tissue>
    </source>
</reference>
<dbReference type="PROSITE" id="PS50181">
    <property type="entry name" value="FBOX"/>
    <property type="match status" value="1"/>
</dbReference>
<evidence type="ECO:0000259" key="1">
    <source>
        <dbReference type="PROSITE" id="PS50181"/>
    </source>
</evidence>
<protein>
    <recommendedName>
        <fullName evidence="1">F-box domain-containing protein</fullName>
    </recommendedName>
</protein>
<dbReference type="SUPFAM" id="SSF81383">
    <property type="entry name" value="F-box domain"/>
    <property type="match status" value="1"/>
</dbReference>
<comment type="caution">
    <text evidence="2">The sequence shown here is derived from an EMBL/GenBank/DDBJ whole genome shotgun (WGS) entry which is preliminary data.</text>
</comment>
<dbReference type="SMART" id="SM00256">
    <property type="entry name" value="FBOX"/>
    <property type="match status" value="1"/>
</dbReference>
<evidence type="ECO:0000313" key="2">
    <source>
        <dbReference type="EMBL" id="KAK0409607.1"/>
    </source>
</evidence>
<accession>A0AA39LU06</accession>
<dbReference type="InterPro" id="IPR036047">
    <property type="entry name" value="F-box-like_dom_sf"/>
</dbReference>
<dbReference type="Proteomes" id="UP001175271">
    <property type="component" value="Unassembled WGS sequence"/>
</dbReference>
<dbReference type="InterPro" id="IPR001810">
    <property type="entry name" value="F-box_dom"/>
</dbReference>